<proteinExistence type="predicted"/>
<protein>
    <submittedName>
        <fullName evidence="1">Uncharacterized protein</fullName>
    </submittedName>
</protein>
<sequence>MALTYAGMFSRFFTPRCAGCCHARGITTGPGTPVNEVAEKRIKAERDDTTVET</sequence>
<comment type="caution">
    <text evidence="1">The sequence shown here is derived from an EMBL/GenBank/DDBJ whole genome shotgun (WGS) entry which is preliminary data.</text>
</comment>
<accession>A0A7W9GI28</accession>
<evidence type="ECO:0000313" key="2">
    <source>
        <dbReference type="Proteomes" id="UP000579153"/>
    </source>
</evidence>
<dbReference type="RefSeq" id="WP_185077161.1">
    <property type="nucleotide sequence ID" value="NZ_JACHMB010000001.1"/>
</dbReference>
<dbReference type="Proteomes" id="UP000579153">
    <property type="component" value="Unassembled WGS sequence"/>
</dbReference>
<organism evidence="1 2">
    <name type="scientific">Nonomuraea jabiensis</name>
    <dbReference type="NCBI Taxonomy" id="882448"/>
    <lineage>
        <taxon>Bacteria</taxon>
        <taxon>Bacillati</taxon>
        <taxon>Actinomycetota</taxon>
        <taxon>Actinomycetes</taxon>
        <taxon>Streptosporangiales</taxon>
        <taxon>Streptosporangiaceae</taxon>
        <taxon>Nonomuraea</taxon>
    </lineage>
</organism>
<dbReference type="AlphaFoldDB" id="A0A7W9GI28"/>
<dbReference type="EMBL" id="JACHMB010000001">
    <property type="protein sequence ID" value="MBB5784173.1"/>
    <property type="molecule type" value="Genomic_DNA"/>
</dbReference>
<evidence type="ECO:0000313" key="1">
    <source>
        <dbReference type="EMBL" id="MBB5784173.1"/>
    </source>
</evidence>
<gene>
    <name evidence="1" type="ORF">HD596_010929</name>
</gene>
<reference evidence="1 2" key="1">
    <citation type="submission" date="2020-08" db="EMBL/GenBank/DDBJ databases">
        <title>Sequencing the genomes of 1000 actinobacteria strains.</title>
        <authorList>
            <person name="Klenk H.-P."/>
        </authorList>
    </citation>
    <scope>NUCLEOTIDE SEQUENCE [LARGE SCALE GENOMIC DNA]</scope>
    <source>
        <strain evidence="1 2">DSM 45507</strain>
    </source>
</reference>
<name>A0A7W9GI28_9ACTN</name>
<keyword evidence="2" id="KW-1185">Reference proteome</keyword>